<dbReference type="Proteomes" id="UP000006701">
    <property type="component" value="Unassembled WGS sequence"/>
</dbReference>
<dbReference type="OMA" id="DINSHED"/>
<proteinExistence type="predicted"/>
<dbReference type="KEGG" id="act:ACLA_055190"/>
<dbReference type="RefSeq" id="XP_001274898.1">
    <property type="nucleotide sequence ID" value="XM_001274897.1"/>
</dbReference>
<dbReference type="HOGENOM" id="CLU_037030_3_0_1"/>
<dbReference type="AlphaFoldDB" id="A1C9E8"/>
<dbReference type="VEuPathDB" id="FungiDB:ACLA_055190"/>
<sequence length="194" mass="22044">MDKKHYKLRAPHLERLVDYVDDGGNLESHDDVPNDIRRDLVLESQAGKKSRKADDAQATGVPYTPISINVLPAQTTRASVVAEPPARSSSPDQHPVIPGPREEAVRKYCRWLESRATDEAYKADFRRICKVTQENHLDLELILEDPDPGFFVKQGIKTGTARRFVRDIHEWARCLNTNMALEESAWEVLDDVVE</sequence>
<evidence type="ECO:0000313" key="1">
    <source>
        <dbReference type="EMBL" id="EAW13472.1"/>
    </source>
</evidence>
<evidence type="ECO:0000313" key="2">
    <source>
        <dbReference type="Proteomes" id="UP000006701"/>
    </source>
</evidence>
<dbReference type="GeneID" id="4707065"/>
<dbReference type="EMBL" id="DS027048">
    <property type="protein sequence ID" value="EAW13472.1"/>
    <property type="molecule type" value="Genomic_DNA"/>
</dbReference>
<gene>
    <name evidence="1" type="ORF">ACLA_055190</name>
</gene>
<reference evidence="1 2" key="1">
    <citation type="journal article" date="2008" name="PLoS Genet.">
        <title>Genomic islands in the pathogenic filamentous fungus Aspergillus fumigatus.</title>
        <authorList>
            <person name="Fedorova N.D."/>
            <person name="Khaldi N."/>
            <person name="Joardar V.S."/>
            <person name="Maiti R."/>
            <person name="Amedeo P."/>
            <person name="Anderson M.J."/>
            <person name="Crabtree J."/>
            <person name="Silva J.C."/>
            <person name="Badger J.H."/>
            <person name="Albarraq A."/>
            <person name="Angiuoli S."/>
            <person name="Bussey H."/>
            <person name="Bowyer P."/>
            <person name="Cotty P.J."/>
            <person name="Dyer P.S."/>
            <person name="Egan A."/>
            <person name="Galens K."/>
            <person name="Fraser-Liggett C.M."/>
            <person name="Haas B.J."/>
            <person name="Inman J.M."/>
            <person name="Kent R."/>
            <person name="Lemieux S."/>
            <person name="Malavazi I."/>
            <person name="Orvis J."/>
            <person name="Roemer T."/>
            <person name="Ronning C.M."/>
            <person name="Sundaram J.P."/>
            <person name="Sutton G."/>
            <person name="Turner G."/>
            <person name="Venter J.C."/>
            <person name="White O.R."/>
            <person name="Whitty B.R."/>
            <person name="Youngman P."/>
            <person name="Wolfe K.H."/>
            <person name="Goldman G.H."/>
            <person name="Wortman J.R."/>
            <person name="Jiang B."/>
            <person name="Denning D.W."/>
            <person name="Nierman W.C."/>
        </authorList>
    </citation>
    <scope>NUCLEOTIDE SEQUENCE [LARGE SCALE GENOMIC DNA]</scope>
    <source>
        <strain evidence="2">ATCC 1007 / CBS 513.65 / DSM 816 / NCTC 3887 / NRRL 1</strain>
    </source>
</reference>
<dbReference type="OrthoDB" id="4232626at2759"/>
<name>A1C9E8_ASPCL</name>
<organism evidence="1 2">
    <name type="scientific">Aspergillus clavatus (strain ATCC 1007 / CBS 513.65 / DSM 816 / NCTC 3887 / NRRL 1 / QM 1276 / 107)</name>
    <dbReference type="NCBI Taxonomy" id="344612"/>
    <lineage>
        <taxon>Eukaryota</taxon>
        <taxon>Fungi</taxon>
        <taxon>Dikarya</taxon>
        <taxon>Ascomycota</taxon>
        <taxon>Pezizomycotina</taxon>
        <taxon>Eurotiomycetes</taxon>
        <taxon>Eurotiomycetidae</taxon>
        <taxon>Eurotiales</taxon>
        <taxon>Aspergillaceae</taxon>
        <taxon>Aspergillus</taxon>
        <taxon>Aspergillus subgen. Fumigati</taxon>
    </lineage>
</organism>
<keyword evidence="2" id="KW-1185">Reference proteome</keyword>
<accession>A1C9E8</accession>
<dbReference type="eggNOG" id="ENOG502SIP1">
    <property type="taxonomic scope" value="Eukaryota"/>
</dbReference>
<protein>
    <submittedName>
        <fullName evidence="1">Uncharacterized protein</fullName>
    </submittedName>
</protein>